<organism evidence="1 2">
    <name type="scientific">Candidatus Methanofastidiosum methylothiophilum</name>
    <dbReference type="NCBI Taxonomy" id="1705564"/>
    <lineage>
        <taxon>Archaea</taxon>
        <taxon>Methanobacteriati</taxon>
        <taxon>Methanobacteriota</taxon>
        <taxon>Stenosarchaea group</taxon>
        <taxon>Candidatus Methanofastidiosia</taxon>
        <taxon>Candidatus Methanofastidiosales</taxon>
        <taxon>Candidatus Methanofastidiosaceae</taxon>
        <taxon>Candidatus Methanofastidiosum</taxon>
    </lineage>
</organism>
<accession>A0A150J6N9</accession>
<name>A0A150J6N9_9EURY</name>
<dbReference type="AlphaFoldDB" id="A0A150J6N9"/>
<dbReference type="Proteomes" id="UP000075398">
    <property type="component" value="Unassembled WGS sequence"/>
</dbReference>
<protein>
    <recommendedName>
        <fullName evidence="3">Sugar-specific transcriptional regulator TrmB</fullName>
    </recommendedName>
</protein>
<gene>
    <name evidence="1" type="ORF">AMQ22_00576</name>
</gene>
<evidence type="ECO:0000313" key="1">
    <source>
        <dbReference type="EMBL" id="KYC52785.1"/>
    </source>
</evidence>
<evidence type="ECO:0008006" key="3">
    <source>
        <dbReference type="Google" id="ProtNLM"/>
    </source>
</evidence>
<dbReference type="EMBL" id="LNGC01000016">
    <property type="protein sequence ID" value="KYC52785.1"/>
    <property type="molecule type" value="Genomic_DNA"/>
</dbReference>
<reference evidence="1 2" key="1">
    <citation type="journal article" date="2016" name="ISME J.">
        <title>Chasing the elusive Euryarchaeota class WSA2: genomes reveal a uniquely fastidious methyl-reducing methanogen.</title>
        <authorList>
            <person name="Nobu M.K."/>
            <person name="Narihiro T."/>
            <person name="Kuroda K."/>
            <person name="Mei R."/>
            <person name="Liu W.T."/>
        </authorList>
    </citation>
    <scope>NUCLEOTIDE SEQUENCE [LARGE SCALE GENOMIC DNA]</scope>
    <source>
        <strain evidence="1">U1lsi0528_Bin055</strain>
    </source>
</reference>
<sequence length="93" mass="10719">MDDVQFDGLLGTCDETAILEFFFLLEGIEYTSETVANDIGISTAKANKILKKFAKYKFLNEKTHNKKITYTLNKDSIIFKNLKQINDFIVKEM</sequence>
<comment type="caution">
    <text evidence="1">The sequence shown here is derived from an EMBL/GenBank/DDBJ whole genome shotgun (WGS) entry which is preliminary data.</text>
</comment>
<proteinExistence type="predicted"/>
<evidence type="ECO:0000313" key="2">
    <source>
        <dbReference type="Proteomes" id="UP000075398"/>
    </source>
</evidence>